<proteinExistence type="predicted"/>
<dbReference type="InterPro" id="IPR050194">
    <property type="entry name" value="Glycosyltransferase_grp1"/>
</dbReference>
<sequence>MKKKLKIAMIFSSDPSQAGGVQEHIFYLSKELAKLGHKIDIFGPEKNILPYINYHPIAKVVRLPIPNGNWGNITVKNDEKHEVAEIIENGKFDLIHIHEPYIPFINWDIYKNTTAIKVATFHTAWNNDSIINVINPFLILFKESFSTYFKGVIFVSKIVKKRWQYLCEKNISKRIIYNAVDNVAFIPNKNKEKKIIKLLFVGRLVNRKGLRYLLKAIKKIITDEHSIRLVVLGDGPEKLISEKYVKDNNLSEFVEFKGEKFGKERISFYQNADIFCAPYSDEAFGITILEALACGVPVVGFKNESFLEILKGYPYPRLFVDNRNIIELSHALKQLIISSKKRKEIRKWGIEKVKEFNWSNTARQTEEFYYRVLKI</sequence>
<dbReference type="Pfam" id="PF00534">
    <property type="entry name" value="Glycos_transf_1"/>
    <property type="match status" value="1"/>
</dbReference>
<evidence type="ECO:0000259" key="1">
    <source>
        <dbReference type="Pfam" id="PF00534"/>
    </source>
</evidence>
<dbReference type="EMBL" id="PFWL01000156">
    <property type="protein sequence ID" value="PJA55390.1"/>
    <property type="molecule type" value="Genomic_DNA"/>
</dbReference>
<protein>
    <recommendedName>
        <fullName evidence="5">Glycosyltransferase family 1 protein</fullName>
    </recommendedName>
</protein>
<evidence type="ECO:0000313" key="3">
    <source>
        <dbReference type="EMBL" id="PJA55390.1"/>
    </source>
</evidence>
<dbReference type="PANTHER" id="PTHR45947:SF3">
    <property type="entry name" value="SULFOQUINOVOSYL TRANSFERASE SQD2"/>
    <property type="match status" value="1"/>
</dbReference>
<dbReference type="GO" id="GO:0016757">
    <property type="term" value="F:glycosyltransferase activity"/>
    <property type="evidence" value="ECO:0007669"/>
    <property type="project" value="InterPro"/>
</dbReference>
<gene>
    <name evidence="3" type="ORF">CO165_03800</name>
</gene>
<dbReference type="SUPFAM" id="SSF53756">
    <property type="entry name" value="UDP-Glycosyltransferase/glycogen phosphorylase"/>
    <property type="match status" value="1"/>
</dbReference>
<dbReference type="InterPro" id="IPR001296">
    <property type="entry name" value="Glyco_trans_1"/>
</dbReference>
<dbReference type="CDD" id="cd03801">
    <property type="entry name" value="GT4_PimA-like"/>
    <property type="match status" value="1"/>
</dbReference>
<dbReference type="Proteomes" id="UP000229647">
    <property type="component" value="Unassembled WGS sequence"/>
</dbReference>
<dbReference type="InterPro" id="IPR028098">
    <property type="entry name" value="Glyco_trans_4-like_N"/>
</dbReference>
<accession>A0A2M7XXN6</accession>
<evidence type="ECO:0000259" key="2">
    <source>
        <dbReference type="Pfam" id="PF13439"/>
    </source>
</evidence>
<reference evidence="4" key="1">
    <citation type="submission" date="2017-09" db="EMBL/GenBank/DDBJ databases">
        <title>Depth-based differentiation of microbial function through sediment-hosted aquifers and enrichment of novel symbionts in the deep terrestrial subsurface.</title>
        <authorList>
            <person name="Probst A.J."/>
            <person name="Ladd B."/>
            <person name="Jarett J.K."/>
            <person name="Geller-Mcgrath D.E."/>
            <person name="Sieber C.M.K."/>
            <person name="Emerson J.B."/>
            <person name="Anantharaman K."/>
            <person name="Thomas B.C."/>
            <person name="Malmstrom R."/>
            <person name="Stieglmeier M."/>
            <person name="Klingl A."/>
            <person name="Woyke T."/>
            <person name="Ryan C.M."/>
            <person name="Banfield J.F."/>
        </authorList>
    </citation>
    <scope>NUCLEOTIDE SEQUENCE [LARGE SCALE GENOMIC DNA]</scope>
</reference>
<dbReference type="AlphaFoldDB" id="A0A2M7XXN6"/>
<evidence type="ECO:0000313" key="4">
    <source>
        <dbReference type="Proteomes" id="UP000229647"/>
    </source>
</evidence>
<dbReference type="Pfam" id="PF13439">
    <property type="entry name" value="Glyco_transf_4"/>
    <property type="match status" value="1"/>
</dbReference>
<organism evidence="3 4">
    <name type="scientific">Candidatus Roizmanbacteria bacterium CG_4_9_14_3_um_filter_33_18</name>
    <dbReference type="NCBI Taxonomy" id="1974841"/>
    <lineage>
        <taxon>Bacteria</taxon>
        <taxon>Candidatus Roizmaniibacteriota</taxon>
    </lineage>
</organism>
<dbReference type="Gene3D" id="3.40.50.2000">
    <property type="entry name" value="Glycogen Phosphorylase B"/>
    <property type="match status" value="2"/>
</dbReference>
<comment type="caution">
    <text evidence="3">The sequence shown here is derived from an EMBL/GenBank/DDBJ whole genome shotgun (WGS) entry which is preliminary data.</text>
</comment>
<dbReference type="PANTHER" id="PTHR45947">
    <property type="entry name" value="SULFOQUINOVOSYL TRANSFERASE SQD2"/>
    <property type="match status" value="1"/>
</dbReference>
<feature type="domain" description="Glycosyltransferase subfamily 4-like N-terminal" evidence="2">
    <location>
        <begin position="19"/>
        <end position="181"/>
    </location>
</feature>
<name>A0A2M7XXN6_9BACT</name>
<feature type="domain" description="Glycosyl transferase family 1" evidence="1">
    <location>
        <begin position="188"/>
        <end position="348"/>
    </location>
</feature>
<evidence type="ECO:0008006" key="5">
    <source>
        <dbReference type="Google" id="ProtNLM"/>
    </source>
</evidence>